<proteinExistence type="predicted"/>
<dbReference type="EMBL" id="LAZR01058541">
    <property type="protein sequence ID" value="KKK69667.1"/>
    <property type="molecule type" value="Genomic_DNA"/>
</dbReference>
<name>A0A0F8XKN3_9ZZZZ</name>
<organism evidence="2">
    <name type="scientific">marine sediment metagenome</name>
    <dbReference type="NCBI Taxonomy" id="412755"/>
    <lineage>
        <taxon>unclassified sequences</taxon>
        <taxon>metagenomes</taxon>
        <taxon>ecological metagenomes</taxon>
    </lineage>
</organism>
<dbReference type="Gene3D" id="2.60.40.10">
    <property type="entry name" value="Immunoglobulins"/>
    <property type="match status" value="1"/>
</dbReference>
<evidence type="ECO:0000256" key="1">
    <source>
        <dbReference type="SAM" id="MobiDB-lite"/>
    </source>
</evidence>
<reference evidence="2" key="1">
    <citation type="journal article" date="2015" name="Nature">
        <title>Complex archaea that bridge the gap between prokaryotes and eukaryotes.</title>
        <authorList>
            <person name="Spang A."/>
            <person name="Saw J.H."/>
            <person name="Jorgensen S.L."/>
            <person name="Zaremba-Niedzwiedzka K."/>
            <person name="Martijn J."/>
            <person name="Lind A.E."/>
            <person name="van Eijk R."/>
            <person name="Schleper C."/>
            <person name="Guy L."/>
            <person name="Ettema T.J."/>
        </authorList>
    </citation>
    <scope>NUCLEOTIDE SEQUENCE</scope>
</reference>
<feature type="region of interest" description="Disordered" evidence="1">
    <location>
        <begin position="1"/>
        <end position="39"/>
    </location>
</feature>
<accession>A0A0F8XKN3</accession>
<sequence length="222" mass="23177">MKPSNYRERAQSGPSIPTSPLTRHGSRGEPTRASARVASQGSDFRLPTFFRGPRSKIVRRVLLPVLALLLIASPAYGQISISGVTPDSGWGVEPPLSGVQEFTINGSFPFPGGMTVALSRSGQPDIAGSGVTWVSPTSIKCTLTLASAAPGRWDVQVTHNVLGSALLADGFTVKGAPKIRRIADWGGPVAAMEVVGNTGYVARGAGMVILDLTDPAKMVELG</sequence>
<protein>
    <submittedName>
        <fullName evidence="2">Uncharacterized protein</fullName>
    </submittedName>
</protein>
<evidence type="ECO:0000313" key="2">
    <source>
        <dbReference type="EMBL" id="KKK69667.1"/>
    </source>
</evidence>
<feature type="non-terminal residue" evidence="2">
    <location>
        <position position="222"/>
    </location>
</feature>
<comment type="caution">
    <text evidence="2">The sequence shown here is derived from an EMBL/GenBank/DDBJ whole genome shotgun (WGS) entry which is preliminary data.</text>
</comment>
<feature type="compositionally biased region" description="Basic and acidic residues" evidence="1">
    <location>
        <begin position="1"/>
        <end position="10"/>
    </location>
</feature>
<dbReference type="AlphaFoldDB" id="A0A0F8XKN3"/>
<feature type="compositionally biased region" description="Polar residues" evidence="1">
    <location>
        <begin position="12"/>
        <end position="21"/>
    </location>
</feature>
<gene>
    <name evidence="2" type="ORF">LCGC14_2931740</name>
</gene>
<dbReference type="InterPro" id="IPR013783">
    <property type="entry name" value="Ig-like_fold"/>
</dbReference>